<keyword evidence="3" id="KW-1185">Reference proteome</keyword>
<organism evidence="2 3">
    <name type="scientific">Cellulomonas gelida</name>
    <dbReference type="NCBI Taxonomy" id="1712"/>
    <lineage>
        <taxon>Bacteria</taxon>
        <taxon>Bacillati</taxon>
        <taxon>Actinomycetota</taxon>
        <taxon>Actinomycetes</taxon>
        <taxon>Micrococcales</taxon>
        <taxon>Cellulomonadaceae</taxon>
        <taxon>Cellulomonas</taxon>
    </lineage>
</organism>
<feature type="region of interest" description="Disordered" evidence="1">
    <location>
        <begin position="18"/>
        <end position="64"/>
    </location>
</feature>
<dbReference type="AlphaFoldDB" id="A0A4Y3KJD4"/>
<feature type="compositionally biased region" description="Low complexity" evidence="1">
    <location>
        <begin position="50"/>
        <end position="64"/>
    </location>
</feature>
<dbReference type="RefSeq" id="WP_141368718.1">
    <property type="nucleotide sequence ID" value="NZ_BJLQ01000003.1"/>
</dbReference>
<evidence type="ECO:0000313" key="2">
    <source>
        <dbReference type="EMBL" id="GEA83215.1"/>
    </source>
</evidence>
<protein>
    <submittedName>
        <fullName evidence="2">Uncharacterized protein</fullName>
    </submittedName>
</protein>
<reference evidence="2 3" key="1">
    <citation type="submission" date="2019-06" db="EMBL/GenBank/DDBJ databases">
        <title>Whole genome shotgun sequence of Cellulomonas gelida NBRC 3748.</title>
        <authorList>
            <person name="Hosoyama A."/>
            <person name="Uohara A."/>
            <person name="Ohji S."/>
            <person name="Ichikawa N."/>
        </authorList>
    </citation>
    <scope>NUCLEOTIDE SEQUENCE [LARGE SCALE GENOMIC DNA]</scope>
    <source>
        <strain evidence="2 3">NBRC 3748</strain>
    </source>
</reference>
<dbReference type="EMBL" id="BJLQ01000003">
    <property type="protein sequence ID" value="GEA83215.1"/>
    <property type="molecule type" value="Genomic_DNA"/>
</dbReference>
<proteinExistence type="predicted"/>
<evidence type="ECO:0000313" key="3">
    <source>
        <dbReference type="Proteomes" id="UP000320461"/>
    </source>
</evidence>
<accession>A0A4Y3KJD4</accession>
<evidence type="ECO:0000256" key="1">
    <source>
        <dbReference type="SAM" id="MobiDB-lite"/>
    </source>
</evidence>
<feature type="compositionally biased region" description="Basic and acidic residues" evidence="1">
    <location>
        <begin position="18"/>
        <end position="35"/>
    </location>
</feature>
<name>A0A4Y3KJD4_9CELL</name>
<sequence>MHAFLSFDLFQTQQRELQARSELARRRDERAHDLAHASSHPPERRRARRSLVAARPPAHVRAAF</sequence>
<gene>
    <name evidence="2" type="ORF">CGE01nite_04660</name>
</gene>
<dbReference type="Proteomes" id="UP000320461">
    <property type="component" value="Unassembled WGS sequence"/>
</dbReference>
<comment type="caution">
    <text evidence="2">The sequence shown here is derived from an EMBL/GenBank/DDBJ whole genome shotgun (WGS) entry which is preliminary data.</text>
</comment>